<sequence>MKAVRSGNDVTIVGFDLGHGDTALSVLWPGSREPESLPVPGAGERFPTVMAVYADDPSAPLPIEERIKIGNILDGGVVEDFFIAFKSPDLTDKTMTRGTTLFVRQILWLLDRAAVLPPGTPVRWVFGVPSGWSDETRERYRRLLVDACRGEVQVVAESRAALHHARQSGEVGLGRDTGRILIIDLGSSTADYTLVTGLESDACVVDDGTAVGGSVIDKEIQRRSVAAYKERLGNAPELVDEYLMEAGRSGLLELRCRMAKEDFFGNRPPATPIDSYPLVESKVRLKVGYASETIEVPITLTPETMEDVFATPLPELGMTWREAFERDLSAIRAHLKEEAPEAIVMTGGVSRMTYARQVVVRVFPESKVVLGTEPQLAVAKGLAILRRRQDEVAKFRQECSAYLDGPEIPARIDEELPKLAAEFGRIMSAGLVADHMIPAAMKWREAELDTIADIQDEVQRTFLEHLASDTVASELRAAVSSWTEDLAKDINQEIRKICERTGVPAEVLAVAYQPTVGKPIEADSEIAQKMALDIYKHISGWMIGVVNTVAAGVAVVAVAVVVEAVVAAFAAAAATGAAVNIWDPVLAVALLMIAGAAGLSLVARSVRRRALKKVETMRIHPKARHMVSEKRLQAKIEREVRKSSPEAAIVQEVGRGFLEENTLSICASVVDDFRSHVKAAADRAEMLVRPNRDVIRLHAADPGSTPRSPGSA</sequence>
<gene>
    <name evidence="2" type="ORF">GCM10009839_44350</name>
</gene>
<dbReference type="SUPFAM" id="SSF53067">
    <property type="entry name" value="Actin-like ATPase domain"/>
    <property type="match status" value="2"/>
</dbReference>
<evidence type="ECO:0000256" key="1">
    <source>
        <dbReference type="SAM" id="Phobius"/>
    </source>
</evidence>
<proteinExistence type="predicted"/>
<keyword evidence="3" id="KW-1185">Reference proteome</keyword>
<dbReference type="InterPro" id="IPR043129">
    <property type="entry name" value="ATPase_NBD"/>
</dbReference>
<feature type="transmembrane region" description="Helical" evidence="1">
    <location>
        <begin position="540"/>
        <end position="573"/>
    </location>
</feature>
<evidence type="ECO:0000313" key="2">
    <source>
        <dbReference type="EMBL" id="GAA2038059.1"/>
    </source>
</evidence>
<dbReference type="PANTHER" id="PTHR42749:SF1">
    <property type="entry name" value="CELL SHAPE-DETERMINING PROTEIN MREB"/>
    <property type="match status" value="1"/>
</dbReference>
<name>A0ABN2UJ59_9ACTN</name>
<comment type="caution">
    <text evidence="2">The sequence shown here is derived from an EMBL/GenBank/DDBJ whole genome shotgun (WGS) entry which is preliminary data.</text>
</comment>
<evidence type="ECO:0008006" key="4">
    <source>
        <dbReference type="Google" id="ProtNLM"/>
    </source>
</evidence>
<dbReference type="Gene3D" id="3.30.420.40">
    <property type="match status" value="2"/>
</dbReference>
<evidence type="ECO:0000313" key="3">
    <source>
        <dbReference type="Proteomes" id="UP001500751"/>
    </source>
</evidence>
<dbReference type="Proteomes" id="UP001500751">
    <property type="component" value="Unassembled WGS sequence"/>
</dbReference>
<keyword evidence="1" id="KW-0812">Transmembrane</keyword>
<dbReference type="Gene3D" id="3.90.640.10">
    <property type="entry name" value="Actin, Chain A, domain 4"/>
    <property type="match status" value="1"/>
</dbReference>
<protein>
    <recommendedName>
        <fullName evidence="4">Hsp70 protein</fullName>
    </recommendedName>
</protein>
<reference evidence="2 3" key="1">
    <citation type="journal article" date="2019" name="Int. J. Syst. Evol. Microbiol.">
        <title>The Global Catalogue of Microorganisms (GCM) 10K type strain sequencing project: providing services to taxonomists for standard genome sequencing and annotation.</title>
        <authorList>
            <consortium name="The Broad Institute Genomics Platform"/>
            <consortium name="The Broad Institute Genome Sequencing Center for Infectious Disease"/>
            <person name="Wu L."/>
            <person name="Ma J."/>
        </authorList>
    </citation>
    <scope>NUCLEOTIDE SEQUENCE [LARGE SCALE GENOMIC DNA]</scope>
    <source>
        <strain evidence="2 3">JCM 16014</strain>
    </source>
</reference>
<keyword evidence="1" id="KW-1133">Transmembrane helix</keyword>
<feature type="transmembrane region" description="Helical" evidence="1">
    <location>
        <begin position="585"/>
        <end position="603"/>
    </location>
</feature>
<dbReference type="RefSeq" id="WP_344667542.1">
    <property type="nucleotide sequence ID" value="NZ_BAAAQN010000026.1"/>
</dbReference>
<dbReference type="PANTHER" id="PTHR42749">
    <property type="entry name" value="CELL SHAPE-DETERMINING PROTEIN MREB"/>
    <property type="match status" value="1"/>
</dbReference>
<keyword evidence="1" id="KW-0472">Membrane</keyword>
<accession>A0ABN2UJ59</accession>
<dbReference type="EMBL" id="BAAAQN010000026">
    <property type="protein sequence ID" value="GAA2038059.1"/>
    <property type="molecule type" value="Genomic_DNA"/>
</dbReference>
<organism evidence="2 3">
    <name type="scientific">Catenulispora yoronensis</name>
    <dbReference type="NCBI Taxonomy" id="450799"/>
    <lineage>
        <taxon>Bacteria</taxon>
        <taxon>Bacillati</taxon>
        <taxon>Actinomycetota</taxon>
        <taxon>Actinomycetes</taxon>
        <taxon>Catenulisporales</taxon>
        <taxon>Catenulisporaceae</taxon>
        <taxon>Catenulispora</taxon>
    </lineage>
</organism>
<dbReference type="CDD" id="cd10170">
    <property type="entry name" value="ASKHA_NBD_HSP70"/>
    <property type="match status" value="1"/>
</dbReference>